<dbReference type="Pfam" id="PF25051">
    <property type="entry name" value="WHD_MCM8"/>
    <property type="match status" value="1"/>
</dbReference>
<dbReference type="GO" id="GO:0106364">
    <property type="term" value="F:4-hydroxy-3-all-trans-polyprenylbenzoate oxygenase activity"/>
    <property type="evidence" value="ECO:0007669"/>
    <property type="project" value="UniProtKB-EC"/>
</dbReference>
<dbReference type="HAMAP" id="MF_03193">
    <property type="entry name" value="COQ6_monooxygenase"/>
    <property type="match status" value="1"/>
</dbReference>
<dbReference type="SMART" id="SM00350">
    <property type="entry name" value="MCM"/>
    <property type="match status" value="1"/>
</dbReference>
<dbReference type="Pfam" id="PF00493">
    <property type="entry name" value="MCM"/>
    <property type="match status" value="1"/>
</dbReference>
<dbReference type="GO" id="GO:0042555">
    <property type="term" value="C:MCM complex"/>
    <property type="evidence" value="ECO:0007669"/>
    <property type="project" value="UniProtKB-ARBA"/>
</dbReference>
<dbReference type="GO" id="GO:0031261">
    <property type="term" value="C:DNA replication preinitiation complex"/>
    <property type="evidence" value="ECO:0007669"/>
    <property type="project" value="UniProtKB-ARBA"/>
</dbReference>
<evidence type="ECO:0000256" key="13">
    <source>
        <dbReference type="ARBA" id="ARBA00023125"/>
    </source>
</evidence>
<keyword evidence="7 17" id="KW-0547">Nucleotide-binding</keyword>
<dbReference type="Proteomes" id="UP001210925">
    <property type="component" value="Unassembled WGS sequence"/>
</dbReference>
<evidence type="ECO:0000256" key="6">
    <source>
        <dbReference type="ARBA" id="ARBA00022688"/>
    </source>
</evidence>
<dbReference type="PROSITE" id="PS00847">
    <property type="entry name" value="MCM_1"/>
    <property type="match status" value="1"/>
</dbReference>
<dbReference type="SMART" id="SM00382">
    <property type="entry name" value="AAA"/>
    <property type="match status" value="1"/>
</dbReference>
<dbReference type="GO" id="GO:0031314">
    <property type="term" value="C:extrinsic component of mitochondrial inner membrane"/>
    <property type="evidence" value="ECO:0007669"/>
    <property type="project" value="UniProtKB-UniRule"/>
</dbReference>
<evidence type="ECO:0000256" key="16">
    <source>
        <dbReference type="HAMAP-Rule" id="MF_03193"/>
    </source>
</evidence>
<dbReference type="InterPro" id="IPR031327">
    <property type="entry name" value="MCM"/>
</dbReference>
<evidence type="ECO:0000256" key="12">
    <source>
        <dbReference type="ARBA" id="ARBA00023033"/>
    </source>
</evidence>
<name>A0AAD5UK35_9FUNG</name>
<sequence>MECPFPSWSYYIKDEYSPSHHLCQIINELIPVFDRYYENHSEQQLLSPYTYIDHSLVPIKITGDIIDAMGVSATFAALKHKYNQGLKVLIQGGHYQVNRVNQTTIDWQKIRIQEKLADDVVDSGRVPRQVECELSGDLVDGHVPGDIVTCSGIVKCLESEKTKETGQLYYLYIDVMHIKGKDEKEGKDSMRFSEKDLRGINEIYNYQGDLFKLLVHSVCPTVFGHEMVKAGILLTLFGARKRENNGVRSDPHMLIVGDPGLGKSQLLTASVKLAPRGVYVCGNATTTAGLTVTICKDSETGDTALEAGALVLGDQGVCCIDEFDKMKEHHALLEAMEQQSISVAKSGIVCSLPARTSIIAAANPVGGHYNKQKTVSENLKMNGALLSRFDLVFILLDVADENMDAFLSDHIMKIHSGTLTTGAKRVVQRQTESCSLLERLRIFSNEEIDPIPPSLLRKYISYARTYSKPKLTKEAAELLQNFYMQLRKKYNTTPITTRQLESMIRLSEARARSEMRDQVTAQDAQDVIDLMKTSLWDTYDDGRGVDFNRSQLGTGNSRQNEKKLFLIELNDVSRRNCTKKFHFDEMKRIANGMGLKISIVELVEYLNLQGISTFYDIAIVGGGMVGTATACAIASSPFAKELKIALIESGDLLQKPQLADNIFSNRVSSITPTSESFLRDLGAWELIPETRKRPYTEMHVWDGIGDGSISFTPENGHVATIVENRFIQSSLAEVSQRYSQIKLFNKEKVLSIKEEDRKPTLALESGETISCELLVGADGFMSKVRDYANIKVNGYDYSQFGLVATLNVEESDNVTAWQRFLPTGPIALLPLSSTVSSLVWSLSGSLAHKLAKMDPNEFAQLVNVGFLNRFQDFQYIIDNIDNDGKCSVDVYHEAQWGREDYHSKFYPPTVLSVQDNTRGAFPLRIRHADTYIADRIALVGDAAHSMHPLAGQGLNIGLSDAKQLAKVISNGLRDGSDLGSVLLLKEYESSRYLPNAGVMVGVDFMSKLFSTDVTSPVRSLGMNILDKSGLFKETIMKIVG</sequence>
<keyword evidence="20" id="KW-1185">Reference proteome</keyword>
<evidence type="ECO:0000256" key="3">
    <source>
        <dbReference type="ARBA" id="ARBA00005349"/>
    </source>
</evidence>
<dbReference type="SUPFAM" id="SSF52540">
    <property type="entry name" value="P-loop containing nucleoside triphosphate hydrolases"/>
    <property type="match status" value="1"/>
</dbReference>
<dbReference type="PANTHER" id="PTHR11630">
    <property type="entry name" value="DNA REPLICATION LICENSING FACTOR MCM FAMILY MEMBER"/>
    <property type="match status" value="1"/>
</dbReference>
<evidence type="ECO:0000256" key="1">
    <source>
        <dbReference type="ARBA" id="ARBA00001974"/>
    </source>
</evidence>
<dbReference type="PRINTS" id="PR01657">
    <property type="entry name" value="MCMFAMILY"/>
</dbReference>
<keyword evidence="6 16" id="KW-0831">Ubiquinone biosynthesis</keyword>
<dbReference type="InterPro" id="IPR036188">
    <property type="entry name" value="FAD/NAD-bd_sf"/>
</dbReference>
<dbReference type="AlphaFoldDB" id="A0AAD5UK35"/>
<dbReference type="PANTHER" id="PTHR11630:SF47">
    <property type="entry name" value="DNA HELICASE MCM8"/>
    <property type="match status" value="1"/>
</dbReference>
<comment type="catalytic activity">
    <reaction evidence="16">
        <text>a 4-hydroxy-3-(all-trans-polyprenyl)benzoate + 2 reduced [2Fe-2S]-[ferredoxin] + O2 + 2 H(+) = a 3,4-dihydroxy-5-(all-trans-polyprenyl)benzoate + 2 oxidized [2Fe-2S]-[ferredoxin] + H2O</text>
        <dbReference type="Rhea" id="RHEA:81195"/>
        <dbReference type="Rhea" id="RHEA-COMP:9514"/>
        <dbReference type="Rhea" id="RHEA-COMP:10000"/>
        <dbReference type="Rhea" id="RHEA-COMP:10001"/>
        <dbReference type="Rhea" id="RHEA-COMP:10930"/>
        <dbReference type="ChEBI" id="CHEBI:15377"/>
        <dbReference type="ChEBI" id="CHEBI:15378"/>
        <dbReference type="ChEBI" id="CHEBI:15379"/>
        <dbReference type="ChEBI" id="CHEBI:33737"/>
        <dbReference type="ChEBI" id="CHEBI:33738"/>
        <dbReference type="ChEBI" id="CHEBI:64694"/>
        <dbReference type="ChEBI" id="CHEBI:78396"/>
        <dbReference type="EC" id="1.14.15.45"/>
    </reaction>
</comment>
<evidence type="ECO:0000256" key="9">
    <source>
        <dbReference type="ARBA" id="ARBA00022827"/>
    </source>
</evidence>
<keyword evidence="8 16" id="KW-0999">Mitochondrion inner membrane</keyword>
<dbReference type="Pfam" id="PF01494">
    <property type="entry name" value="FAD_binding_3"/>
    <property type="match status" value="2"/>
</dbReference>
<comment type="catalytic activity">
    <reaction evidence="16">
        <text>a 2-methoxy-6-(all-trans-polyprenyl)phenol + 2 reduced [2Fe-2S]-[ferredoxin] + O2 + 2 H(+) = a 2-methoxy-6-(all-trans-polyprenyl)benzene-1,4-diol + 2 oxidized [2Fe-2S]-[ferredoxin] + H2O</text>
        <dbReference type="Rhea" id="RHEA:81183"/>
        <dbReference type="Rhea" id="RHEA-COMP:9551"/>
        <dbReference type="Rhea" id="RHEA-COMP:10000"/>
        <dbReference type="Rhea" id="RHEA-COMP:10001"/>
        <dbReference type="Rhea" id="RHEA-COMP:10858"/>
        <dbReference type="ChEBI" id="CHEBI:15377"/>
        <dbReference type="ChEBI" id="CHEBI:15378"/>
        <dbReference type="ChEBI" id="CHEBI:15379"/>
        <dbReference type="ChEBI" id="CHEBI:33737"/>
        <dbReference type="ChEBI" id="CHEBI:33738"/>
        <dbReference type="ChEBI" id="CHEBI:62731"/>
        <dbReference type="ChEBI" id="CHEBI:84166"/>
        <dbReference type="EC" id="1.14.15.46"/>
    </reaction>
</comment>
<dbReference type="Pfam" id="PF17855">
    <property type="entry name" value="MCM_lid"/>
    <property type="match status" value="1"/>
</dbReference>
<evidence type="ECO:0000256" key="14">
    <source>
        <dbReference type="ARBA" id="ARBA00023128"/>
    </source>
</evidence>
<dbReference type="SUPFAM" id="SSF50249">
    <property type="entry name" value="Nucleic acid-binding proteins"/>
    <property type="match status" value="1"/>
</dbReference>
<comment type="subcellular location">
    <subcellularLocation>
        <location evidence="16">Mitochondrion inner membrane</location>
        <topology evidence="16">Peripheral membrane protein</topology>
        <orientation evidence="16">Matrix side</orientation>
    </subcellularLocation>
    <subcellularLocation>
        <location evidence="2">Nucleus</location>
    </subcellularLocation>
</comment>
<keyword evidence="12 16" id="KW-0503">Monooxygenase</keyword>
<dbReference type="GO" id="GO:0003697">
    <property type="term" value="F:single-stranded DNA binding"/>
    <property type="evidence" value="ECO:0007669"/>
    <property type="project" value="TreeGrafter"/>
</dbReference>
<evidence type="ECO:0000256" key="17">
    <source>
        <dbReference type="RuleBase" id="RU004070"/>
    </source>
</evidence>
<dbReference type="Gene3D" id="2.40.50.140">
    <property type="entry name" value="Nucleic acid-binding proteins"/>
    <property type="match status" value="1"/>
</dbReference>
<dbReference type="InterPro" id="IPR012340">
    <property type="entry name" value="NA-bd_OB-fold"/>
</dbReference>
<dbReference type="GO" id="GO:0006310">
    <property type="term" value="P:DNA recombination"/>
    <property type="evidence" value="ECO:0007669"/>
    <property type="project" value="UniProtKB-ARBA"/>
</dbReference>
<comment type="similarity">
    <text evidence="4 17">Belongs to the MCM family.</text>
</comment>
<dbReference type="Gene3D" id="3.40.50.300">
    <property type="entry name" value="P-loop containing nucleotide triphosphate hydrolases"/>
    <property type="match status" value="1"/>
</dbReference>
<evidence type="ECO:0000256" key="11">
    <source>
        <dbReference type="ARBA" id="ARBA00023002"/>
    </source>
</evidence>
<evidence type="ECO:0000256" key="5">
    <source>
        <dbReference type="ARBA" id="ARBA00022630"/>
    </source>
</evidence>
<dbReference type="InterPro" id="IPR056875">
    <property type="entry name" value="MCM8/REC_WHD"/>
</dbReference>
<evidence type="ECO:0000256" key="10">
    <source>
        <dbReference type="ARBA" id="ARBA00022840"/>
    </source>
</evidence>
<evidence type="ECO:0000313" key="20">
    <source>
        <dbReference type="Proteomes" id="UP001210925"/>
    </source>
</evidence>
<comment type="caution">
    <text evidence="19">The sequence shown here is derived from an EMBL/GenBank/DDBJ whole genome shotgun (WGS) entry which is preliminary data.</text>
</comment>
<comment type="pathway">
    <text evidence="16">Cofactor biosynthesis; ubiquinone biosynthesis.</text>
</comment>
<dbReference type="GO" id="GO:0120538">
    <property type="term" value="F:2-methoxy-6-polyprenolphenol 4-hydroxylase activity"/>
    <property type="evidence" value="ECO:0007669"/>
    <property type="project" value="UniProtKB-EC"/>
</dbReference>
<comment type="similarity">
    <text evidence="3 16">Belongs to the UbiH/COQ6 family.</text>
</comment>
<keyword evidence="10 17" id="KW-0067">ATP-binding</keyword>
<keyword evidence="15" id="KW-0539">Nucleus</keyword>
<dbReference type="EC" id="1.14.15.45" evidence="16"/>
<dbReference type="InterPro" id="IPR000689">
    <property type="entry name" value="UbQ_mOase_COQ6"/>
</dbReference>
<dbReference type="EC" id="1.14.15.46" evidence="16"/>
<reference evidence="19" key="1">
    <citation type="submission" date="2020-05" db="EMBL/GenBank/DDBJ databases">
        <title>Phylogenomic resolution of chytrid fungi.</title>
        <authorList>
            <person name="Stajich J.E."/>
            <person name="Amses K."/>
            <person name="Simmons R."/>
            <person name="Seto K."/>
            <person name="Myers J."/>
            <person name="Bonds A."/>
            <person name="Quandt C.A."/>
            <person name="Barry K."/>
            <person name="Liu P."/>
            <person name="Grigoriev I."/>
            <person name="Longcore J.E."/>
            <person name="James T.Y."/>
        </authorList>
    </citation>
    <scope>NUCLEOTIDE SEQUENCE</scope>
    <source>
        <strain evidence="19">PLAUS21</strain>
    </source>
</reference>
<gene>
    <name evidence="19" type="primary">MCM8</name>
    <name evidence="16" type="synonym">COQ6</name>
    <name evidence="19" type="ORF">HK103_004512</name>
</gene>
<accession>A0AAD5UK35</accession>
<dbReference type="SUPFAM" id="SSF51905">
    <property type="entry name" value="FAD/NAD(P)-binding domain"/>
    <property type="match status" value="1"/>
</dbReference>
<dbReference type="Gene3D" id="3.50.50.60">
    <property type="entry name" value="FAD/NAD(P)-binding domain"/>
    <property type="match status" value="2"/>
</dbReference>
<keyword evidence="14 16" id="KW-0496">Mitochondrion</keyword>
<dbReference type="GO" id="GO:0016712">
    <property type="term" value="F:oxidoreductase activity, acting on paired donors, with incorporation or reduction of molecular oxygen, reduced flavin or flavoprotein as one donor, and incorporation of one atom of oxygen"/>
    <property type="evidence" value="ECO:0007669"/>
    <property type="project" value="UniProtKB-UniRule"/>
</dbReference>
<dbReference type="InterPro" id="IPR027417">
    <property type="entry name" value="P-loop_NTPase"/>
</dbReference>
<evidence type="ECO:0000256" key="15">
    <source>
        <dbReference type="ARBA" id="ARBA00023242"/>
    </source>
</evidence>
<comment type="function">
    <text evidence="16">FAD-dependent monooxygenase required for two non-consecutive steps during ubiquinone biosynthesis. Required for the C5-ring hydroxylation during ubiquinone biosynthesis by catalyzing the hydroxylation of 4-hydroxy-3-(all-trans-polyprenyl)benzoic acid to 3,4-dihydroxy-5-(all-trans-polyprenyl)benzoic acid. Also acts downstream of coq4, for the C1-hydroxylation during ubiquinone biosynthesis by catalyzing the hydroxylation of 2-methoxy-6-(all-trans-polyprenyl)phenol to 2-methoxy-6-(all-trans-polyprenyl)benzene-1,4-diol. The electrons required for the hydroxylation reaction are funneled indirectly to coq6 from NADPH via a ferredoxin/ferredoxin reductase system.</text>
</comment>
<dbReference type="GO" id="GO:0006279">
    <property type="term" value="P:premeiotic DNA replication"/>
    <property type="evidence" value="ECO:0007669"/>
    <property type="project" value="UniProtKB-ARBA"/>
</dbReference>
<keyword evidence="13 17" id="KW-0238">DNA-binding</keyword>
<dbReference type="GO" id="GO:0005656">
    <property type="term" value="C:nuclear pre-replicative complex"/>
    <property type="evidence" value="ECO:0007669"/>
    <property type="project" value="UniProtKB-ARBA"/>
</dbReference>
<keyword evidence="16" id="KW-0472">Membrane</keyword>
<dbReference type="InterPro" id="IPR002938">
    <property type="entry name" value="FAD-bd"/>
</dbReference>
<dbReference type="EMBL" id="JADGKB010000038">
    <property type="protein sequence ID" value="KAJ3257437.1"/>
    <property type="molecule type" value="Genomic_DNA"/>
</dbReference>
<keyword evidence="9 16" id="KW-0274">FAD</keyword>
<evidence type="ECO:0000256" key="2">
    <source>
        <dbReference type="ARBA" id="ARBA00004123"/>
    </source>
</evidence>
<comment type="cofactor">
    <cofactor evidence="1 16">
        <name>FAD</name>
        <dbReference type="ChEBI" id="CHEBI:57692"/>
    </cofactor>
</comment>
<dbReference type="InterPro" id="IPR010971">
    <property type="entry name" value="UbiH/COQ6"/>
</dbReference>
<keyword evidence="11 16" id="KW-0560">Oxidoreductase</keyword>
<dbReference type="GO" id="GO:0043596">
    <property type="term" value="C:nuclear replication fork"/>
    <property type="evidence" value="ECO:0007669"/>
    <property type="project" value="UniProtKB-ARBA"/>
</dbReference>
<dbReference type="InterPro" id="IPR018525">
    <property type="entry name" value="MCM_CS"/>
</dbReference>
<evidence type="ECO:0000313" key="19">
    <source>
        <dbReference type="EMBL" id="KAJ3257437.1"/>
    </source>
</evidence>
<dbReference type="InterPro" id="IPR041562">
    <property type="entry name" value="MCM_lid"/>
</dbReference>
<evidence type="ECO:0000256" key="7">
    <source>
        <dbReference type="ARBA" id="ARBA00022741"/>
    </source>
</evidence>
<evidence type="ECO:0000259" key="18">
    <source>
        <dbReference type="PROSITE" id="PS50051"/>
    </source>
</evidence>
<dbReference type="GO" id="GO:0017116">
    <property type="term" value="F:single-stranded DNA helicase activity"/>
    <property type="evidence" value="ECO:0007669"/>
    <property type="project" value="TreeGrafter"/>
</dbReference>
<keyword evidence="5 16" id="KW-0285">Flavoprotein</keyword>
<dbReference type="PROSITE" id="PS01304">
    <property type="entry name" value="UBIH"/>
    <property type="match status" value="1"/>
</dbReference>
<evidence type="ECO:0000256" key="8">
    <source>
        <dbReference type="ARBA" id="ARBA00022792"/>
    </source>
</evidence>
<dbReference type="GO" id="GO:0071949">
    <property type="term" value="F:FAD binding"/>
    <property type="evidence" value="ECO:0007669"/>
    <property type="project" value="InterPro"/>
</dbReference>
<feature type="domain" description="MCM C-terminal AAA(+) ATPase" evidence="18">
    <location>
        <begin position="210"/>
        <end position="411"/>
    </location>
</feature>
<dbReference type="NCBIfam" id="TIGR01988">
    <property type="entry name" value="Ubi-OHases"/>
    <property type="match status" value="1"/>
</dbReference>
<dbReference type="PROSITE" id="PS50051">
    <property type="entry name" value="MCM_2"/>
    <property type="match status" value="1"/>
</dbReference>
<dbReference type="InterPro" id="IPR018168">
    <property type="entry name" value="Ubi_Hdrlase_CS"/>
</dbReference>
<dbReference type="Pfam" id="PF17207">
    <property type="entry name" value="MCM_OB"/>
    <property type="match status" value="1"/>
</dbReference>
<dbReference type="FunFam" id="3.50.50.60:FF:000021">
    <property type="entry name" value="Ubiquinone biosynthesis monooxygenase COQ6"/>
    <property type="match status" value="1"/>
</dbReference>
<comment type="subunit">
    <text evidence="16">Component of a multi-subunit COQ enzyme complex, composed of at least COQ3, COQ4, COQ5, COQ6, COQ7 and COQ9.</text>
</comment>
<protein>
    <recommendedName>
        <fullName evidence="16">Ubiquinone biosynthesis monooxygenase COQ6, mitochondrial</fullName>
        <ecNumber evidence="16">1.14.15.45</ecNumber>
    </recommendedName>
    <alternativeName>
        <fullName evidence="16">2-methoxy-6-polyprenolphenol 4-hydroxylase</fullName>
        <ecNumber evidence="16">1.14.15.46</ecNumber>
    </alternativeName>
</protein>
<organism evidence="19 20">
    <name type="scientific">Boothiomyces macroporosus</name>
    <dbReference type="NCBI Taxonomy" id="261099"/>
    <lineage>
        <taxon>Eukaryota</taxon>
        <taxon>Fungi</taxon>
        <taxon>Fungi incertae sedis</taxon>
        <taxon>Chytridiomycota</taxon>
        <taxon>Chytridiomycota incertae sedis</taxon>
        <taxon>Chytridiomycetes</taxon>
        <taxon>Rhizophydiales</taxon>
        <taxon>Terramycetaceae</taxon>
        <taxon>Boothiomyces</taxon>
    </lineage>
</organism>
<dbReference type="InterPro" id="IPR001208">
    <property type="entry name" value="MCM_dom"/>
</dbReference>
<dbReference type="InterPro" id="IPR003593">
    <property type="entry name" value="AAA+_ATPase"/>
</dbReference>
<evidence type="ECO:0000256" key="4">
    <source>
        <dbReference type="ARBA" id="ARBA00008010"/>
    </source>
</evidence>
<dbReference type="InterPro" id="IPR033762">
    <property type="entry name" value="MCM_OB"/>
</dbReference>
<dbReference type="GO" id="GO:0005524">
    <property type="term" value="F:ATP binding"/>
    <property type="evidence" value="ECO:0007669"/>
    <property type="project" value="UniProtKB-KW"/>
</dbReference>
<proteinExistence type="inferred from homology"/>